<evidence type="ECO:0000256" key="2">
    <source>
        <dbReference type="SAM" id="Phobius"/>
    </source>
</evidence>
<feature type="region of interest" description="Disordered" evidence="1">
    <location>
        <begin position="1"/>
        <end position="20"/>
    </location>
</feature>
<gene>
    <name evidence="3" type="ORF">I7I52_03811</name>
</gene>
<dbReference type="EMBL" id="JAEVHI010000001">
    <property type="protein sequence ID" value="KAG5305223.1"/>
    <property type="molecule type" value="Genomic_DNA"/>
</dbReference>
<name>A0A8H8DA47_AJECA</name>
<evidence type="ECO:0000313" key="3">
    <source>
        <dbReference type="EMBL" id="KAG5305223.1"/>
    </source>
</evidence>
<dbReference type="VEuPathDB" id="FungiDB:I7I52_03811"/>
<proteinExistence type="predicted"/>
<reference evidence="3 4" key="1">
    <citation type="submission" date="2021-01" db="EMBL/GenBank/DDBJ databases">
        <title>Chromosome-level genome assembly of a human fungal pathogen reveals clustering of transcriptionally co-regulated genes.</title>
        <authorList>
            <person name="Voorhies M."/>
            <person name="Cohen S."/>
            <person name="Shea T.P."/>
            <person name="Petrus S."/>
            <person name="Munoz J.F."/>
            <person name="Poplawski S."/>
            <person name="Goldman W.E."/>
            <person name="Michael T."/>
            <person name="Cuomo C.A."/>
            <person name="Sil A."/>
            <person name="Beyhan S."/>
        </authorList>
    </citation>
    <scope>NUCLEOTIDE SEQUENCE [LARGE SCALE GENOMIC DNA]</scope>
    <source>
        <strain evidence="3 4">G184AR</strain>
    </source>
</reference>
<evidence type="ECO:0000256" key="1">
    <source>
        <dbReference type="SAM" id="MobiDB-lite"/>
    </source>
</evidence>
<dbReference type="Proteomes" id="UP000670092">
    <property type="component" value="Unassembled WGS sequence"/>
</dbReference>
<protein>
    <submittedName>
        <fullName evidence="3">Uncharacterized protein</fullName>
    </submittedName>
</protein>
<keyword evidence="2" id="KW-0812">Transmembrane</keyword>
<comment type="caution">
    <text evidence="3">The sequence shown here is derived from an EMBL/GenBank/DDBJ whole genome shotgun (WGS) entry which is preliminary data.</text>
</comment>
<dbReference type="AlphaFoldDB" id="A0A8H8DA47"/>
<feature type="transmembrane region" description="Helical" evidence="2">
    <location>
        <begin position="42"/>
        <end position="63"/>
    </location>
</feature>
<feature type="compositionally biased region" description="Polar residues" evidence="1">
    <location>
        <begin position="1"/>
        <end position="18"/>
    </location>
</feature>
<organism evidence="3 4">
    <name type="scientific">Ajellomyces capsulatus</name>
    <name type="common">Darling's disease fungus</name>
    <name type="synonym">Histoplasma capsulatum</name>
    <dbReference type="NCBI Taxonomy" id="5037"/>
    <lineage>
        <taxon>Eukaryota</taxon>
        <taxon>Fungi</taxon>
        <taxon>Dikarya</taxon>
        <taxon>Ascomycota</taxon>
        <taxon>Pezizomycotina</taxon>
        <taxon>Eurotiomycetes</taxon>
        <taxon>Eurotiomycetidae</taxon>
        <taxon>Onygenales</taxon>
        <taxon>Ajellomycetaceae</taxon>
        <taxon>Histoplasma</taxon>
    </lineage>
</organism>
<accession>A0A8H8DA47</accession>
<keyword evidence="2" id="KW-1133">Transmembrane helix</keyword>
<keyword evidence="2" id="KW-0472">Membrane</keyword>
<sequence>MTGLLTSSIADDSQTNKTRPSRLLQIAARVESTHQSQYNENILGRTGLWFFFSSLVLSFFFSLEPPLSSSLPPHEG</sequence>
<evidence type="ECO:0000313" key="4">
    <source>
        <dbReference type="Proteomes" id="UP000670092"/>
    </source>
</evidence>